<dbReference type="GO" id="GO:0006351">
    <property type="term" value="P:DNA-templated transcription"/>
    <property type="evidence" value="ECO:0007669"/>
    <property type="project" value="InterPro"/>
</dbReference>
<accession>A0A3G4ZZT1</accession>
<protein>
    <recommendedName>
        <fullName evidence="2">DNA-directed RNA polymerase subunit N</fullName>
    </recommendedName>
</protein>
<dbReference type="InterPro" id="IPR023580">
    <property type="entry name" value="RNA_pol_su_RPB10"/>
</dbReference>
<dbReference type="GO" id="GO:0003677">
    <property type="term" value="F:DNA binding"/>
    <property type="evidence" value="ECO:0007669"/>
    <property type="project" value="InterPro"/>
</dbReference>
<organism evidence="1">
    <name type="scientific">Edafosvirus sp</name>
    <dbReference type="NCBI Taxonomy" id="2487765"/>
    <lineage>
        <taxon>Viruses</taxon>
        <taxon>Varidnaviria</taxon>
        <taxon>Bamfordvirae</taxon>
        <taxon>Nucleocytoviricota</taxon>
        <taxon>Megaviricetes</taxon>
        <taxon>Imitervirales</taxon>
        <taxon>Mimiviridae</taxon>
        <taxon>Klosneuvirinae</taxon>
    </lineage>
</organism>
<dbReference type="GO" id="GO:0003899">
    <property type="term" value="F:DNA-directed RNA polymerase activity"/>
    <property type="evidence" value="ECO:0007669"/>
    <property type="project" value="InterPro"/>
</dbReference>
<dbReference type="InterPro" id="IPR000268">
    <property type="entry name" value="RPABC5/Rpb10"/>
</dbReference>
<dbReference type="Pfam" id="PF01194">
    <property type="entry name" value="RNA_pol_N"/>
    <property type="match status" value="1"/>
</dbReference>
<evidence type="ECO:0008006" key="2">
    <source>
        <dbReference type="Google" id="ProtNLM"/>
    </source>
</evidence>
<dbReference type="SUPFAM" id="SSF46924">
    <property type="entry name" value="RNA polymerase subunit RPB10"/>
    <property type="match status" value="1"/>
</dbReference>
<reference evidence="1" key="1">
    <citation type="submission" date="2018-10" db="EMBL/GenBank/DDBJ databases">
        <title>Hidden diversity of soil giant viruses.</title>
        <authorList>
            <person name="Schulz F."/>
            <person name="Alteio L."/>
            <person name="Goudeau D."/>
            <person name="Ryan E.M."/>
            <person name="Malmstrom R.R."/>
            <person name="Blanchard J."/>
            <person name="Woyke T."/>
        </authorList>
    </citation>
    <scope>NUCLEOTIDE SEQUENCE</scope>
    <source>
        <strain evidence="1">EDV1</strain>
    </source>
</reference>
<dbReference type="EMBL" id="MK072105">
    <property type="protein sequence ID" value="AYV78859.1"/>
    <property type="molecule type" value="Genomic_DNA"/>
</dbReference>
<gene>
    <name evidence="1" type="ORF">Edafosvirus40_4</name>
</gene>
<name>A0A3G4ZZT1_9VIRU</name>
<sequence length="71" mass="8389">MLYVKCPTCRQLLGNKQLLYETELQKICDDPAVVESDKDELKIKLVNSLGLERYCCKMRLMTYKRLIDFVK</sequence>
<proteinExistence type="predicted"/>
<evidence type="ECO:0000313" key="1">
    <source>
        <dbReference type="EMBL" id="AYV78859.1"/>
    </source>
</evidence>
<dbReference type="Gene3D" id="1.10.10.60">
    <property type="entry name" value="Homeodomain-like"/>
    <property type="match status" value="1"/>
</dbReference>